<dbReference type="AlphaFoldDB" id="X1LZS3"/>
<comment type="caution">
    <text evidence="1">The sequence shown here is derived from an EMBL/GenBank/DDBJ whole genome shotgun (WGS) entry which is preliminary data.</text>
</comment>
<proteinExistence type="predicted"/>
<reference evidence="1" key="1">
    <citation type="journal article" date="2014" name="Front. Microbiol.">
        <title>High frequency of phylogenetically diverse reductive dehalogenase-homologous genes in deep subseafloor sedimentary metagenomes.</title>
        <authorList>
            <person name="Kawai M."/>
            <person name="Futagami T."/>
            <person name="Toyoda A."/>
            <person name="Takaki Y."/>
            <person name="Nishi S."/>
            <person name="Hori S."/>
            <person name="Arai W."/>
            <person name="Tsubouchi T."/>
            <person name="Morono Y."/>
            <person name="Uchiyama I."/>
            <person name="Ito T."/>
            <person name="Fujiyama A."/>
            <person name="Inagaki F."/>
            <person name="Takami H."/>
        </authorList>
    </citation>
    <scope>NUCLEOTIDE SEQUENCE</scope>
    <source>
        <strain evidence="1">Expedition CK06-06</strain>
    </source>
</reference>
<evidence type="ECO:0000313" key="1">
    <source>
        <dbReference type="EMBL" id="GAI07915.1"/>
    </source>
</evidence>
<protein>
    <recommendedName>
        <fullName evidence="2">Ribbon-helix-helix protein CopG domain-containing protein</fullName>
    </recommendedName>
</protein>
<organism evidence="1">
    <name type="scientific">marine sediment metagenome</name>
    <dbReference type="NCBI Taxonomy" id="412755"/>
    <lineage>
        <taxon>unclassified sequences</taxon>
        <taxon>metagenomes</taxon>
        <taxon>ecological metagenomes</taxon>
    </lineage>
</organism>
<accession>X1LZS3</accession>
<dbReference type="EMBL" id="BARV01003503">
    <property type="protein sequence ID" value="GAI07915.1"/>
    <property type="molecule type" value="Genomic_DNA"/>
</dbReference>
<evidence type="ECO:0008006" key="2">
    <source>
        <dbReference type="Google" id="ProtNLM"/>
    </source>
</evidence>
<name>X1LZS3_9ZZZZ</name>
<sequence length="64" mass="7252">MLGKKRKMVEIRLFVPRSVAKHIDRYVEDGELGRTRSAVVRSLLVGWKRGEDKGAVGGLERRMG</sequence>
<gene>
    <name evidence="1" type="ORF">S06H3_08338</name>
</gene>